<feature type="compositionally biased region" description="Low complexity" evidence="3">
    <location>
        <begin position="33"/>
        <end position="44"/>
    </location>
</feature>
<dbReference type="FunFam" id="2.30.30.40:FF:000072">
    <property type="entry name" value="Unconventional Myosin IB"/>
    <property type="match status" value="1"/>
</dbReference>
<dbReference type="PROSITE" id="PS50002">
    <property type="entry name" value="SH3"/>
    <property type="match status" value="1"/>
</dbReference>
<feature type="compositionally biased region" description="Low complexity" evidence="3">
    <location>
        <begin position="101"/>
        <end position="113"/>
    </location>
</feature>
<dbReference type="InterPro" id="IPR001452">
    <property type="entry name" value="SH3_domain"/>
</dbReference>
<feature type="region of interest" description="Disordered" evidence="3">
    <location>
        <begin position="1"/>
        <end position="69"/>
    </location>
</feature>
<feature type="region of interest" description="Disordered" evidence="3">
    <location>
        <begin position="101"/>
        <end position="136"/>
    </location>
</feature>
<gene>
    <name evidence="5" type="ORF">BCR35DRAFT_349722</name>
</gene>
<evidence type="ECO:0000256" key="1">
    <source>
        <dbReference type="ARBA" id="ARBA00022443"/>
    </source>
</evidence>
<keyword evidence="6" id="KW-1185">Reference proteome</keyword>
<dbReference type="SUPFAM" id="SSF50044">
    <property type="entry name" value="SH3-domain"/>
    <property type="match status" value="1"/>
</dbReference>
<dbReference type="GO" id="GO:0031097">
    <property type="term" value="C:medial cortex"/>
    <property type="evidence" value="ECO:0007669"/>
    <property type="project" value="TreeGrafter"/>
</dbReference>
<dbReference type="InParanoid" id="A0A1Y2G1P7"/>
<dbReference type="CDD" id="cd00174">
    <property type="entry name" value="SH3"/>
    <property type="match status" value="1"/>
</dbReference>
<evidence type="ECO:0000313" key="6">
    <source>
        <dbReference type="Proteomes" id="UP000193467"/>
    </source>
</evidence>
<dbReference type="OrthoDB" id="10255964at2759"/>
<dbReference type="GO" id="GO:0051666">
    <property type="term" value="P:actin cortical patch localization"/>
    <property type="evidence" value="ECO:0007669"/>
    <property type="project" value="InterPro"/>
</dbReference>
<dbReference type="PRINTS" id="PR00499">
    <property type="entry name" value="P67PHOX"/>
</dbReference>
<dbReference type="GO" id="GO:0008289">
    <property type="term" value="F:lipid binding"/>
    <property type="evidence" value="ECO:0007669"/>
    <property type="project" value="TreeGrafter"/>
</dbReference>
<dbReference type="GO" id="GO:1990528">
    <property type="term" value="C:Rvs161p-Rvs167p complex"/>
    <property type="evidence" value="ECO:0007669"/>
    <property type="project" value="TreeGrafter"/>
</dbReference>
<dbReference type="InterPro" id="IPR036028">
    <property type="entry name" value="SH3-like_dom_sf"/>
</dbReference>
<evidence type="ECO:0000259" key="4">
    <source>
        <dbReference type="PROSITE" id="PS50002"/>
    </source>
</evidence>
<dbReference type="Proteomes" id="UP000193467">
    <property type="component" value="Unassembled WGS sequence"/>
</dbReference>
<evidence type="ECO:0000256" key="3">
    <source>
        <dbReference type="SAM" id="MobiDB-lite"/>
    </source>
</evidence>
<protein>
    <submittedName>
        <fullName evidence="5">SH3 domain-containing protein</fullName>
    </submittedName>
</protein>
<dbReference type="Gene3D" id="2.30.30.40">
    <property type="entry name" value="SH3 Domains"/>
    <property type="match status" value="1"/>
</dbReference>
<dbReference type="STRING" id="106004.A0A1Y2G1P7"/>
<dbReference type="GO" id="GO:0043332">
    <property type="term" value="C:mating projection tip"/>
    <property type="evidence" value="ECO:0007669"/>
    <property type="project" value="TreeGrafter"/>
</dbReference>
<dbReference type="GO" id="GO:0097320">
    <property type="term" value="P:plasma membrane tubulation"/>
    <property type="evidence" value="ECO:0007669"/>
    <property type="project" value="TreeGrafter"/>
</dbReference>
<dbReference type="InterPro" id="IPR046982">
    <property type="entry name" value="BIN3/RVS161-like"/>
</dbReference>
<sequence length="193" mass="20265">MERFNSLASQAKAKAEQGRVAGMSRVDNYRNRSASGSSPANDSPAPAPPSRSGHVPSPPTRGGSQKGVFVGIDDVEKEAFFNLLDDYFASRPQYRELFAGASASAPSAAAPPARRAPPSAPTAAAAPPAPPPRARGLGTATALYAFEGQDSAEDLSFNEGDQILVLEHVSEDWMKGELNGRTGIFPSSYVQMS</sequence>
<dbReference type="PANTHER" id="PTHR47174">
    <property type="entry name" value="BRIDGING INTEGRATOR 3"/>
    <property type="match status" value="1"/>
</dbReference>
<dbReference type="PANTHER" id="PTHR47174:SF2">
    <property type="entry name" value="SH3 DOMAIN SIGNALLING PROTEIN (AFU_ORTHOLOGUE AFUA_5G07670)"/>
    <property type="match status" value="1"/>
</dbReference>
<organism evidence="5 6">
    <name type="scientific">Leucosporidium creatinivorum</name>
    <dbReference type="NCBI Taxonomy" id="106004"/>
    <lineage>
        <taxon>Eukaryota</taxon>
        <taxon>Fungi</taxon>
        <taxon>Dikarya</taxon>
        <taxon>Basidiomycota</taxon>
        <taxon>Pucciniomycotina</taxon>
        <taxon>Microbotryomycetes</taxon>
        <taxon>Leucosporidiales</taxon>
        <taxon>Leucosporidium</taxon>
    </lineage>
</organism>
<dbReference type="GO" id="GO:0030479">
    <property type="term" value="C:actin cortical patch"/>
    <property type="evidence" value="ECO:0007669"/>
    <property type="project" value="TreeGrafter"/>
</dbReference>
<dbReference type="PRINTS" id="PR00452">
    <property type="entry name" value="SH3DOMAIN"/>
</dbReference>
<accession>A0A1Y2G1P7</accession>
<dbReference type="SMART" id="SM00326">
    <property type="entry name" value="SH3"/>
    <property type="match status" value="1"/>
</dbReference>
<feature type="domain" description="SH3" evidence="4">
    <location>
        <begin position="135"/>
        <end position="193"/>
    </location>
</feature>
<dbReference type="GO" id="GO:0006897">
    <property type="term" value="P:endocytosis"/>
    <property type="evidence" value="ECO:0007669"/>
    <property type="project" value="InterPro"/>
</dbReference>
<reference evidence="5 6" key="1">
    <citation type="submission" date="2016-07" db="EMBL/GenBank/DDBJ databases">
        <title>Pervasive Adenine N6-methylation of Active Genes in Fungi.</title>
        <authorList>
            <consortium name="DOE Joint Genome Institute"/>
            <person name="Mondo S.J."/>
            <person name="Dannebaum R.O."/>
            <person name="Kuo R.C."/>
            <person name="Labutti K."/>
            <person name="Haridas S."/>
            <person name="Kuo A."/>
            <person name="Salamov A."/>
            <person name="Ahrendt S.R."/>
            <person name="Lipzen A."/>
            <person name="Sullivan W."/>
            <person name="Andreopoulos W.B."/>
            <person name="Clum A."/>
            <person name="Lindquist E."/>
            <person name="Daum C."/>
            <person name="Ramamoorthy G.K."/>
            <person name="Gryganskyi A."/>
            <person name="Culley D."/>
            <person name="Magnuson J.K."/>
            <person name="James T.Y."/>
            <person name="O'Malley M.A."/>
            <person name="Stajich J.E."/>
            <person name="Spatafora J.W."/>
            <person name="Visel A."/>
            <person name="Grigoriev I.V."/>
        </authorList>
    </citation>
    <scope>NUCLEOTIDE SEQUENCE [LARGE SCALE GENOMIC DNA]</scope>
    <source>
        <strain evidence="5 6">62-1032</strain>
    </source>
</reference>
<dbReference type="Pfam" id="PF00018">
    <property type="entry name" value="SH3_1"/>
    <property type="match status" value="1"/>
</dbReference>
<evidence type="ECO:0000256" key="2">
    <source>
        <dbReference type="PROSITE-ProRule" id="PRU00192"/>
    </source>
</evidence>
<proteinExistence type="predicted"/>
<dbReference type="EMBL" id="MCGR01000003">
    <property type="protein sequence ID" value="ORY90808.1"/>
    <property type="molecule type" value="Genomic_DNA"/>
</dbReference>
<evidence type="ECO:0000313" key="5">
    <source>
        <dbReference type="EMBL" id="ORY90808.1"/>
    </source>
</evidence>
<keyword evidence="1 2" id="KW-0728">SH3 domain</keyword>
<dbReference type="AlphaFoldDB" id="A0A1Y2G1P7"/>
<name>A0A1Y2G1P7_9BASI</name>
<comment type="caution">
    <text evidence="5">The sequence shown here is derived from an EMBL/GenBank/DDBJ whole genome shotgun (WGS) entry which is preliminary data.</text>
</comment>